<protein>
    <submittedName>
        <fullName evidence="5">ABC transporter ATP-binding protein</fullName>
    </submittedName>
</protein>
<evidence type="ECO:0000313" key="5">
    <source>
        <dbReference type="EMBL" id="MFD2865365.1"/>
    </source>
</evidence>
<dbReference type="InterPro" id="IPR003593">
    <property type="entry name" value="AAA+_ATPase"/>
</dbReference>
<evidence type="ECO:0000313" key="6">
    <source>
        <dbReference type="Proteomes" id="UP001597601"/>
    </source>
</evidence>
<dbReference type="RefSeq" id="WP_377127570.1">
    <property type="nucleotide sequence ID" value="NZ_JBHUHN010000001.1"/>
</dbReference>
<dbReference type="GO" id="GO:0005524">
    <property type="term" value="F:ATP binding"/>
    <property type="evidence" value="ECO:0007669"/>
    <property type="project" value="UniProtKB-KW"/>
</dbReference>
<proteinExistence type="predicted"/>
<keyword evidence="1" id="KW-0813">Transport</keyword>
<dbReference type="EMBL" id="JBHUON010000013">
    <property type="protein sequence ID" value="MFD2865365.1"/>
    <property type="molecule type" value="Genomic_DNA"/>
</dbReference>
<dbReference type="SMART" id="SM00382">
    <property type="entry name" value="AAA"/>
    <property type="match status" value="1"/>
</dbReference>
<dbReference type="InterPro" id="IPR017871">
    <property type="entry name" value="ABC_transporter-like_CS"/>
</dbReference>
<name>A0ABW5XSG0_9SPHI</name>
<dbReference type="PANTHER" id="PTHR42781:SF4">
    <property type="entry name" value="SPERMIDINE_PUTRESCINE IMPORT ATP-BINDING PROTEIN POTA"/>
    <property type="match status" value="1"/>
</dbReference>
<dbReference type="Pfam" id="PF00005">
    <property type="entry name" value="ABC_tran"/>
    <property type="match status" value="1"/>
</dbReference>
<gene>
    <name evidence="5" type="ORF">ACFSYC_11760</name>
</gene>
<dbReference type="PROSITE" id="PS50893">
    <property type="entry name" value="ABC_TRANSPORTER_2"/>
    <property type="match status" value="1"/>
</dbReference>
<dbReference type="Proteomes" id="UP001597601">
    <property type="component" value="Unassembled WGS sequence"/>
</dbReference>
<dbReference type="InterPro" id="IPR003439">
    <property type="entry name" value="ABC_transporter-like_ATP-bd"/>
</dbReference>
<keyword evidence="6" id="KW-1185">Reference proteome</keyword>
<accession>A0ABW5XSG0</accession>
<dbReference type="PROSITE" id="PS00211">
    <property type="entry name" value="ABC_TRANSPORTER_1"/>
    <property type="match status" value="1"/>
</dbReference>
<dbReference type="SUPFAM" id="SSF52540">
    <property type="entry name" value="P-loop containing nucleoside triphosphate hydrolases"/>
    <property type="match status" value="1"/>
</dbReference>
<feature type="domain" description="ABC transporter" evidence="4">
    <location>
        <begin position="7"/>
        <end position="242"/>
    </location>
</feature>
<organism evidence="5 6">
    <name type="scientific">Mucilaginibacter antarcticus</name>
    <dbReference type="NCBI Taxonomy" id="1855725"/>
    <lineage>
        <taxon>Bacteria</taxon>
        <taxon>Pseudomonadati</taxon>
        <taxon>Bacteroidota</taxon>
        <taxon>Sphingobacteriia</taxon>
        <taxon>Sphingobacteriales</taxon>
        <taxon>Sphingobacteriaceae</taxon>
        <taxon>Mucilaginibacter</taxon>
    </lineage>
</organism>
<keyword evidence="3 5" id="KW-0067">ATP-binding</keyword>
<evidence type="ECO:0000256" key="3">
    <source>
        <dbReference type="ARBA" id="ARBA00022840"/>
    </source>
</evidence>
<dbReference type="PANTHER" id="PTHR42781">
    <property type="entry name" value="SPERMIDINE/PUTRESCINE IMPORT ATP-BINDING PROTEIN POTA"/>
    <property type="match status" value="1"/>
</dbReference>
<evidence type="ECO:0000256" key="2">
    <source>
        <dbReference type="ARBA" id="ARBA00022741"/>
    </source>
</evidence>
<evidence type="ECO:0000256" key="1">
    <source>
        <dbReference type="ARBA" id="ARBA00022448"/>
    </source>
</evidence>
<dbReference type="InterPro" id="IPR027417">
    <property type="entry name" value="P-loop_NTPase"/>
</dbReference>
<dbReference type="InterPro" id="IPR050093">
    <property type="entry name" value="ABC_SmlMolc_Importer"/>
</dbReference>
<sequence>MTNAPFLQALSVTKTYPGERMAGVKGVSVDIKHQRVTAIIGESGSGKSTLLKMLYGLLSPEEGRVEFKGERVWGPEEKLIPGHDAMKMVTQDTDGLNLYAKVWDNVAVLMPNTDIKDKHDRTTQVLKQLNILHLADRQAFYLSGGEKQRVAIARALATRPEVLLLDEPFNQVDTSFREGLQQDIRQVVHDTGLTVIMVSHDPAEVLSMADELIVLKDGQIIESGSPKQLYQHPQNLYTAKLLTNCNVLSREDAAQFGLNAKADHVVIYPEWANPTGSWTRKDFTIKQLLFKGSYEDLLVQKGHITLRLLNDEPGKYQVGDKVHVKIHKFLEF</sequence>
<dbReference type="Gene3D" id="3.40.50.300">
    <property type="entry name" value="P-loop containing nucleotide triphosphate hydrolases"/>
    <property type="match status" value="1"/>
</dbReference>
<reference evidence="6" key="1">
    <citation type="journal article" date="2019" name="Int. J. Syst. Evol. Microbiol.">
        <title>The Global Catalogue of Microorganisms (GCM) 10K type strain sequencing project: providing services to taxonomists for standard genome sequencing and annotation.</title>
        <authorList>
            <consortium name="The Broad Institute Genomics Platform"/>
            <consortium name="The Broad Institute Genome Sequencing Center for Infectious Disease"/>
            <person name="Wu L."/>
            <person name="Ma J."/>
        </authorList>
    </citation>
    <scope>NUCLEOTIDE SEQUENCE [LARGE SCALE GENOMIC DNA]</scope>
    <source>
        <strain evidence="6">KCTC 52232</strain>
    </source>
</reference>
<keyword evidence="2" id="KW-0547">Nucleotide-binding</keyword>
<comment type="caution">
    <text evidence="5">The sequence shown here is derived from an EMBL/GenBank/DDBJ whole genome shotgun (WGS) entry which is preliminary data.</text>
</comment>
<evidence type="ECO:0000259" key="4">
    <source>
        <dbReference type="PROSITE" id="PS50893"/>
    </source>
</evidence>